<evidence type="ECO:0000256" key="1">
    <source>
        <dbReference type="SAM" id="MobiDB-lite"/>
    </source>
</evidence>
<dbReference type="AlphaFoldDB" id="A0A2R5GTR3"/>
<feature type="compositionally biased region" description="Pro residues" evidence="1">
    <location>
        <begin position="243"/>
        <end position="254"/>
    </location>
</feature>
<proteinExistence type="predicted"/>
<protein>
    <submittedName>
        <fullName evidence="2">Uncharacterized protein</fullName>
    </submittedName>
</protein>
<sequence>MQAITKPLMNGKARLEEKQQAGADIQLHECSEATSGGTDSENAVVARELWPELCDRLLWLGEKAEGMIESNSLNALSNEPASAPGKGAGRESIPHEGYPQTTPKGMRRYVLLVETKDESEISFLHISVIDKTPKGRGTLMEFVLTTQDGKIKLLKMPNAQEQVFASGSAIQHRSNRSRILFFFVAQEGIPIEGHIKFRVLSANGTSIESSPVPVGGARNDLPSAPTGSATAATKAKTPSASNTPPPSVPSPPLPVQTKVAEYDESKQHESELHRVGAKRERSSCADDFADDRESMQEHDNELGRLQHSKRARLSKIQDFFQRIDETTKDLLRMGRQLFDSTDIYL</sequence>
<gene>
    <name evidence="2" type="ORF">FCC1311_080062</name>
</gene>
<accession>A0A2R5GTR3</accession>
<dbReference type="Proteomes" id="UP000241890">
    <property type="component" value="Unassembled WGS sequence"/>
</dbReference>
<feature type="region of interest" description="Disordered" evidence="1">
    <location>
        <begin position="208"/>
        <end position="255"/>
    </location>
</feature>
<organism evidence="2 3">
    <name type="scientific">Hondaea fermentalgiana</name>
    <dbReference type="NCBI Taxonomy" id="2315210"/>
    <lineage>
        <taxon>Eukaryota</taxon>
        <taxon>Sar</taxon>
        <taxon>Stramenopiles</taxon>
        <taxon>Bigyra</taxon>
        <taxon>Labyrinthulomycetes</taxon>
        <taxon>Thraustochytrida</taxon>
        <taxon>Thraustochytriidae</taxon>
        <taxon>Hondaea</taxon>
    </lineage>
</organism>
<comment type="caution">
    <text evidence="2">The sequence shown here is derived from an EMBL/GenBank/DDBJ whole genome shotgun (WGS) entry which is preliminary data.</text>
</comment>
<evidence type="ECO:0000313" key="3">
    <source>
        <dbReference type="Proteomes" id="UP000241890"/>
    </source>
</evidence>
<feature type="region of interest" description="Disordered" evidence="1">
    <location>
        <begin position="75"/>
        <end position="100"/>
    </location>
</feature>
<dbReference type="InParanoid" id="A0A2R5GTR3"/>
<feature type="compositionally biased region" description="Low complexity" evidence="1">
    <location>
        <begin position="222"/>
        <end position="242"/>
    </location>
</feature>
<keyword evidence="3" id="KW-1185">Reference proteome</keyword>
<reference evidence="2 3" key="1">
    <citation type="submission" date="2017-12" db="EMBL/GenBank/DDBJ databases">
        <title>Sequencing, de novo assembly and annotation of complete genome of a new Thraustochytrid species, strain FCC1311.</title>
        <authorList>
            <person name="Sedici K."/>
            <person name="Godart F."/>
            <person name="Aiese Cigliano R."/>
            <person name="Sanseverino W."/>
            <person name="Barakat M."/>
            <person name="Ortet P."/>
            <person name="Marechal E."/>
            <person name="Cagnac O."/>
            <person name="Amato A."/>
        </authorList>
    </citation>
    <scope>NUCLEOTIDE SEQUENCE [LARGE SCALE GENOMIC DNA]</scope>
</reference>
<name>A0A2R5GTR3_9STRA</name>
<evidence type="ECO:0000313" key="2">
    <source>
        <dbReference type="EMBL" id="GBG31781.1"/>
    </source>
</evidence>
<dbReference type="EMBL" id="BEYU01000107">
    <property type="protein sequence ID" value="GBG31781.1"/>
    <property type="molecule type" value="Genomic_DNA"/>
</dbReference>